<evidence type="ECO:0000313" key="9">
    <source>
        <dbReference type="Proteomes" id="UP001301958"/>
    </source>
</evidence>
<dbReference type="Proteomes" id="UP001301958">
    <property type="component" value="Unassembled WGS sequence"/>
</dbReference>
<dbReference type="EMBL" id="MU865326">
    <property type="protein sequence ID" value="KAK4227850.1"/>
    <property type="molecule type" value="Genomic_DNA"/>
</dbReference>
<comment type="caution">
    <text evidence="8">The sequence shown here is derived from an EMBL/GenBank/DDBJ whole genome shotgun (WGS) entry which is preliminary data.</text>
</comment>
<keyword evidence="3" id="KW-0805">Transcription regulation</keyword>
<evidence type="ECO:0008006" key="10">
    <source>
        <dbReference type="Google" id="ProtNLM"/>
    </source>
</evidence>
<evidence type="ECO:0000256" key="6">
    <source>
        <dbReference type="ARBA" id="ARBA00023242"/>
    </source>
</evidence>
<reference evidence="8" key="2">
    <citation type="submission" date="2023-05" db="EMBL/GenBank/DDBJ databases">
        <authorList>
            <consortium name="Lawrence Berkeley National Laboratory"/>
            <person name="Steindorff A."/>
            <person name="Hensen N."/>
            <person name="Bonometti L."/>
            <person name="Westerberg I."/>
            <person name="Brannstrom I.O."/>
            <person name="Guillou S."/>
            <person name="Cros-Aarteil S."/>
            <person name="Calhoun S."/>
            <person name="Haridas S."/>
            <person name="Kuo A."/>
            <person name="Mondo S."/>
            <person name="Pangilinan J."/>
            <person name="Riley R."/>
            <person name="Labutti K."/>
            <person name="Andreopoulos B."/>
            <person name="Lipzen A."/>
            <person name="Chen C."/>
            <person name="Yanf M."/>
            <person name="Daum C."/>
            <person name="Ng V."/>
            <person name="Clum A."/>
            <person name="Ohm R."/>
            <person name="Martin F."/>
            <person name="Silar P."/>
            <person name="Natvig D."/>
            <person name="Lalanne C."/>
            <person name="Gautier V."/>
            <person name="Ament-Velasquez S.L."/>
            <person name="Kruys A."/>
            <person name="Hutchinson M.I."/>
            <person name="Powell A.J."/>
            <person name="Barry K."/>
            <person name="Miller A.N."/>
            <person name="Grigoriev I.V."/>
            <person name="Debuchy R."/>
            <person name="Gladieux P."/>
            <person name="Thoren M.H."/>
            <person name="Johannesson H."/>
        </authorList>
    </citation>
    <scope>NUCLEOTIDE SEQUENCE</scope>
    <source>
        <strain evidence="8">CBS 990.96</strain>
    </source>
</reference>
<dbReference type="InterPro" id="IPR050335">
    <property type="entry name" value="ERT1_acuK_gluconeogen_tf"/>
</dbReference>
<dbReference type="AlphaFoldDB" id="A0AAN7BQV8"/>
<evidence type="ECO:0000256" key="5">
    <source>
        <dbReference type="ARBA" id="ARBA00023163"/>
    </source>
</evidence>
<proteinExistence type="predicted"/>
<feature type="compositionally biased region" description="Low complexity" evidence="7">
    <location>
        <begin position="121"/>
        <end position="133"/>
    </location>
</feature>
<gene>
    <name evidence="8" type="ORF">QBC38DRAFT_536185</name>
</gene>
<keyword evidence="9" id="KW-1185">Reference proteome</keyword>
<evidence type="ECO:0000256" key="4">
    <source>
        <dbReference type="ARBA" id="ARBA00023125"/>
    </source>
</evidence>
<keyword evidence="1" id="KW-0479">Metal-binding</keyword>
<keyword evidence="4" id="KW-0238">DNA-binding</keyword>
<dbReference type="PANTHER" id="PTHR47659">
    <property type="entry name" value="ZN(II)2CYS6 TRANSCRIPTION FACTOR (EUROFUNG)-RELATED"/>
    <property type="match status" value="1"/>
</dbReference>
<dbReference type="GO" id="GO:0046872">
    <property type="term" value="F:metal ion binding"/>
    <property type="evidence" value="ECO:0007669"/>
    <property type="project" value="UniProtKB-KW"/>
</dbReference>
<feature type="compositionally biased region" description="Basic and acidic residues" evidence="7">
    <location>
        <begin position="1"/>
        <end position="11"/>
    </location>
</feature>
<evidence type="ECO:0000256" key="7">
    <source>
        <dbReference type="SAM" id="MobiDB-lite"/>
    </source>
</evidence>
<feature type="compositionally biased region" description="Polar residues" evidence="7">
    <location>
        <begin position="469"/>
        <end position="499"/>
    </location>
</feature>
<evidence type="ECO:0000256" key="3">
    <source>
        <dbReference type="ARBA" id="ARBA00023015"/>
    </source>
</evidence>
<evidence type="ECO:0000313" key="8">
    <source>
        <dbReference type="EMBL" id="KAK4227850.1"/>
    </source>
</evidence>
<evidence type="ECO:0000256" key="1">
    <source>
        <dbReference type="ARBA" id="ARBA00022723"/>
    </source>
</evidence>
<reference evidence="8" key="1">
    <citation type="journal article" date="2023" name="Mol. Phylogenet. Evol.">
        <title>Genome-scale phylogeny and comparative genomics of the fungal order Sordariales.</title>
        <authorList>
            <person name="Hensen N."/>
            <person name="Bonometti L."/>
            <person name="Westerberg I."/>
            <person name="Brannstrom I.O."/>
            <person name="Guillou S."/>
            <person name="Cros-Aarteil S."/>
            <person name="Calhoun S."/>
            <person name="Haridas S."/>
            <person name="Kuo A."/>
            <person name="Mondo S."/>
            <person name="Pangilinan J."/>
            <person name="Riley R."/>
            <person name="LaButti K."/>
            <person name="Andreopoulos B."/>
            <person name="Lipzen A."/>
            <person name="Chen C."/>
            <person name="Yan M."/>
            <person name="Daum C."/>
            <person name="Ng V."/>
            <person name="Clum A."/>
            <person name="Steindorff A."/>
            <person name="Ohm R.A."/>
            <person name="Martin F."/>
            <person name="Silar P."/>
            <person name="Natvig D.O."/>
            <person name="Lalanne C."/>
            <person name="Gautier V."/>
            <person name="Ament-Velasquez S.L."/>
            <person name="Kruys A."/>
            <person name="Hutchinson M.I."/>
            <person name="Powell A.J."/>
            <person name="Barry K."/>
            <person name="Miller A.N."/>
            <person name="Grigoriev I.V."/>
            <person name="Debuchy R."/>
            <person name="Gladieux P."/>
            <person name="Hiltunen Thoren M."/>
            <person name="Johannesson H."/>
        </authorList>
    </citation>
    <scope>NUCLEOTIDE SEQUENCE</scope>
    <source>
        <strain evidence="8">CBS 990.96</strain>
    </source>
</reference>
<feature type="compositionally biased region" description="Polar residues" evidence="7">
    <location>
        <begin position="163"/>
        <end position="174"/>
    </location>
</feature>
<feature type="region of interest" description="Disordered" evidence="7">
    <location>
        <begin position="37"/>
        <end position="133"/>
    </location>
</feature>
<keyword evidence="5" id="KW-0804">Transcription</keyword>
<dbReference type="PANTHER" id="PTHR47659:SF4">
    <property type="entry name" value="ZN(II)2CYS6 TRANSCRIPTION FACTOR (EUROFUNG)"/>
    <property type="match status" value="1"/>
</dbReference>
<name>A0AAN7BQV8_9PEZI</name>
<feature type="region of interest" description="Disordered" evidence="7">
    <location>
        <begin position="158"/>
        <end position="190"/>
    </location>
</feature>
<feature type="compositionally biased region" description="Pro residues" evidence="7">
    <location>
        <begin position="614"/>
        <end position="624"/>
    </location>
</feature>
<feature type="region of interest" description="Disordered" evidence="7">
    <location>
        <begin position="1"/>
        <end position="23"/>
    </location>
</feature>
<evidence type="ECO:0000256" key="2">
    <source>
        <dbReference type="ARBA" id="ARBA00022833"/>
    </source>
</evidence>
<organism evidence="8 9">
    <name type="scientific">Podospora fimiseda</name>
    <dbReference type="NCBI Taxonomy" id="252190"/>
    <lineage>
        <taxon>Eukaryota</taxon>
        <taxon>Fungi</taxon>
        <taxon>Dikarya</taxon>
        <taxon>Ascomycota</taxon>
        <taxon>Pezizomycotina</taxon>
        <taxon>Sordariomycetes</taxon>
        <taxon>Sordariomycetidae</taxon>
        <taxon>Sordariales</taxon>
        <taxon>Podosporaceae</taxon>
        <taxon>Podospora</taxon>
    </lineage>
</organism>
<sequence length="624" mass="68332">MQRSHPGDDSWKTVGKHRGSSDLARSALSLDLNWARADSESAARQRSYPSPPMSGSPLLPKSSQEATERSLGGHQTTTQDAYRGIPATQGHGRTQTPIAAAPPRQFFTDAPERTPFHYPRLDQPPSQPLSYSQLPGQLAIEPRPNYLPNHPVGNVLGLPGPLSATQTYSTVHHQQSIEEPHQHPSPKQRKTKGHVASACVPCKKAHLRCTSQNKADQCIDVQHKKRGRPRLRDENQQRYGNPADIARRPLSSAYGPGSSMGMVSNDNLRRPHSYRVLKSQPAEPIRPRFPDRALGSLASDVNVIPPPPLSISIARPPEDLVAYLTLTPTLVFLKASGPFFNAIGRSSILRMPLAEVLVVADRIKPNRIADQLKEEQKRRGGTSMRIPPILTIDEQMSAVQNLGFTADRYALNWMEHLTFVGEDGIQRPFQVRMGLASEDSISFVVLLLLPPPPPRGPYQYQYPTPSPNPRESTYPTYQPSQSAYSQTTPQSATFDSRQSGFGDVSYGPRQGPPSGSLQHMPAGPSTGLPPTYSSSSHSRQPPPYPSASSSYQVPRSELQPASHPSLTAGLQLPPLSSLGPSSNTSQLQQELAPMYQSSREERPRVDIGGLIQRPDPPPPPNPPQ</sequence>
<accession>A0AAN7BQV8</accession>
<feature type="region of interest" description="Disordered" evidence="7">
    <location>
        <begin position="456"/>
        <end position="624"/>
    </location>
</feature>
<feature type="compositionally biased region" description="Low complexity" evidence="7">
    <location>
        <begin position="569"/>
        <end position="587"/>
    </location>
</feature>
<keyword evidence="6" id="KW-0539">Nucleus</keyword>
<protein>
    <recommendedName>
        <fullName evidence="10">Zn(2)-C6 fungal-type domain-containing protein</fullName>
    </recommendedName>
</protein>
<keyword evidence="2" id="KW-0862">Zinc</keyword>
<dbReference type="GO" id="GO:0003677">
    <property type="term" value="F:DNA binding"/>
    <property type="evidence" value="ECO:0007669"/>
    <property type="project" value="UniProtKB-KW"/>
</dbReference>